<proteinExistence type="predicted"/>
<dbReference type="EMBL" id="AP021861">
    <property type="protein sequence ID" value="BBO32298.1"/>
    <property type="molecule type" value="Genomic_DNA"/>
</dbReference>
<keyword evidence="2" id="KW-1185">Reference proteome</keyword>
<dbReference type="Proteomes" id="UP000326837">
    <property type="component" value="Chromosome"/>
</dbReference>
<evidence type="ECO:0000313" key="2">
    <source>
        <dbReference type="Proteomes" id="UP000326837"/>
    </source>
</evidence>
<accession>A0A5K7X6X2</accession>
<name>A0A5K7X6X2_9BACT</name>
<organism evidence="1 2">
    <name type="scientific">Lacipirellula parvula</name>
    <dbReference type="NCBI Taxonomy" id="2650471"/>
    <lineage>
        <taxon>Bacteria</taxon>
        <taxon>Pseudomonadati</taxon>
        <taxon>Planctomycetota</taxon>
        <taxon>Planctomycetia</taxon>
        <taxon>Pirellulales</taxon>
        <taxon>Lacipirellulaceae</taxon>
        <taxon>Lacipirellula</taxon>
    </lineage>
</organism>
<evidence type="ECO:0000313" key="1">
    <source>
        <dbReference type="EMBL" id="BBO32298.1"/>
    </source>
</evidence>
<reference evidence="2" key="1">
    <citation type="submission" date="2019-10" db="EMBL/GenBank/DDBJ databases">
        <title>Lacipirellula parvula gen. nov., sp. nov., representing a lineage of planctomycetes widespread in freshwater anoxic habitats, and description of the family Lacipirellulaceae.</title>
        <authorList>
            <person name="Dedysh S.N."/>
            <person name="Kulichevskaya I.S."/>
            <person name="Beletsky A.V."/>
            <person name="Rakitin A.L."/>
            <person name="Mardanov A.V."/>
            <person name="Ivanova A.A."/>
            <person name="Saltykova V.X."/>
            <person name="Rijpstra W.I.C."/>
            <person name="Sinninghe Damste J.S."/>
            <person name="Ravin N.V."/>
        </authorList>
    </citation>
    <scope>NUCLEOTIDE SEQUENCE [LARGE SCALE GENOMIC DNA]</scope>
    <source>
        <strain evidence="2">PX69</strain>
    </source>
</reference>
<sequence length="106" mass="11618">MLSLLYVRLSSGMQIEIDPTEWPEIGDAQWTSQREGGVVQAHVVVRRHSDGRVFLYIDANPGEGPLVQGDLLPSGAAEVEEAISRFGELHALPNWVVARLIQSVQG</sequence>
<gene>
    <name evidence="1" type="ORF">PLANPX_1910</name>
</gene>
<protein>
    <submittedName>
        <fullName evidence="1">Uncharacterized protein</fullName>
    </submittedName>
</protein>
<dbReference type="AlphaFoldDB" id="A0A5K7X6X2"/>
<dbReference type="KEGG" id="lpav:PLANPX_1910"/>
<dbReference type="RefSeq" id="WP_152098286.1">
    <property type="nucleotide sequence ID" value="NZ_AP021861.1"/>
</dbReference>